<dbReference type="Proteomes" id="UP000238348">
    <property type="component" value="Chromosome"/>
</dbReference>
<dbReference type="EMBL" id="CP012673">
    <property type="protein sequence ID" value="AUX42240.1"/>
    <property type="molecule type" value="Genomic_DNA"/>
</dbReference>
<accession>A0A2L0ESJ6</accession>
<feature type="region of interest" description="Disordered" evidence="1">
    <location>
        <begin position="17"/>
        <end position="37"/>
    </location>
</feature>
<evidence type="ECO:0000313" key="2">
    <source>
        <dbReference type="EMBL" id="AUX42240.1"/>
    </source>
</evidence>
<organism evidence="2 3">
    <name type="scientific">Sorangium cellulosum</name>
    <name type="common">Polyangium cellulosum</name>
    <dbReference type="NCBI Taxonomy" id="56"/>
    <lineage>
        <taxon>Bacteria</taxon>
        <taxon>Pseudomonadati</taxon>
        <taxon>Myxococcota</taxon>
        <taxon>Polyangia</taxon>
        <taxon>Polyangiales</taxon>
        <taxon>Polyangiaceae</taxon>
        <taxon>Sorangium</taxon>
    </lineage>
</organism>
<proteinExistence type="predicted"/>
<evidence type="ECO:0000256" key="1">
    <source>
        <dbReference type="SAM" id="MobiDB-lite"/>
    </source>
</evidence>
<name>A0A2L0ESJ6_SORCE</name>
<protein>
    <submittedName>
        <fullName evidence="2">Uncharacterized protein</fullName>
    </submittedName>
</protein>
<reference evidence="2 3" key="1">
    <citation type="submission" date="2015-09" db="EMBL/GenBank/DDBJ databases">
        <title>Sorangium comparison.</title>
        <authorList>
            <person name="Zaburannyi N."/>
            <person name="Bunk B."/>
            <person name="Overmann J."/>
            <person name="Mueller R."/>
        </authorList>
    </citation>
    <scope>NUCLEOTIDE SEQUENCE [LARGE SCALE GENOMIC DNA]</scope>
    <source>
        <strain evidence="2 3">So ce26</strain>
    </source>
</reference>
<gene>
    <name evidence="2" type="ORF">SOCE26_036680</name>
</gene>
<sequence length="37" mass="3884">MAMEALGGLAWNGDVWHKGHPTSFRTAPSSTPPFAGT</sequence>
<dbReference type="AlphaFoldDB" id="A0A2L0ESJ6"/>
<evidence type="ECO:0000313" key="3">
    <source>
        <dbReference type="Proteomes" id="UP000238348"/>
    </source>
</evidence>